<gene>
    <name evidence="1" type="ORF">S12H4_25474</name>
</gene>
<dbReference type="EMBL" id="BARW01014313">
    <property type="protein sequence ID" value="GAI74573.1"/>
    <property type="molecule type" value="Genomic_DNA"/>
</dbReference>
<evidence type="ECO:0000313" key="1">
    <source>
        <dbReference type="EMBL" id="GAI74573.1"/>
    </source>
</evidence>
<feature type="non-terminal residue" evidence="1">
    <location>
        <position position="1"/>
    </location>
</feature>
<sequence length="37" mass="4340">QISGEGRDIDLFGFGRQQQDITFRFDEPSLPKPPRKY</sequence>
<comment type="caution">
    <text evidence="1">The sequence shown here is derived from an EMBL/GenBank/DDBJ whole genome shotgun (WGS) entry which is preliminary data.</text>
</comment>
<protein>
    <submittedName>
        <fullName evidence="1">Uncharacterized protein</fullName>
    </submittedName>
</protein>
<dbReference type="AlphaFoldDB" id="X1R210"/>
<organism evidence="1">
    <name type="scientific">marine sediment metagenome</name>
    <dbReference type="NCBI Taxonomy" id="412755"/>
    <lineage>
        <taxon>unclassified sequences</taxon>
        <taxon>metagenomes</taxon>
        <taxon>ecological metagenomes</taxon>
    </lineage>
</organism>
<proteinExistence type="predicted"/>
<accession>X1R210</accession>
<name>X1R210_9ZZZZ</name>
<reference evidence="1" key="1">
    <citation type="journal article" date="2014" name="Front. Microbiol.">
        <title>High frequency of phylogenetically diverse reductive dehalogenase-homologous genes in deep subseafloor sedimentary metagenomes.</title>
        <authorList>
            <person name="Kawai M."/>
            <person name="Futagami T."/>
            <person name="Toyoda A."/>
            <person name="Takaki Y."/>
            <person name="Nishi S."/>
            <person name="Hori S."/>
            <person name="Arai W."/>
            <person name="Tsubouchi T."/>
            <person name="Morono Y."/>
            <person name="Uchiyama I."/>
            <person name="Ito T."/>
            <person name="Fujiyama A."/>
            <person name="Inagaki F."/>
            <person name="Takami H."/>
        </authorList>
    </citation>
    <scope>NUCLEOTIDE SEQUENCE</scope>
    <source>
        <strain evidence="1">Expedition CK06-06</strain>
    </source>
</reference>